<dbReference type="Proteomes" id="UP000743370">
    <property type="component" value="Unassembled WGS sequence"/>
</dbReference>
<dbReference type="AlphaFoldDB" id="A0A8T0KCA4"/>
<proteinExistence type="predicted"/>
<dbReference type="EMBL" id="JABFOF010000005">
    <property type="protein sequence ID" value="KAG2397161.1"/>
    <property type="molecule type" value="Genomic_DNA"/>
</dbReference>
<comment type="caution">
    <text evidence="1">The sequence shown here is derived from an EMBL/GenBank/DDBJ whole genome shotgun (WGS) entry which is preliminary data.</text>
</comment>
<dbReference type="GO" id="GO:0005739">
    <property type="term" value="C:mitochondrion"/>
    <property type="evidence" value="ECO:0007669"/>
    <property type="project" value="TreeGrafter"/>
</dbReference>
<gene>
    <name evidence="1" type="ORF">HKW66_Vig0146030</name>
</gene>
<protein>
    <submittedName>
        <fullName evidence="1">Protein NUCLEAR FUSION DEFECTIVE 6</fullName>
    </submittedName>
</protein>
<name>A0A8T0KCA4_PHAAN</name>
<evidence type="ECO:0000313" key="2">
    <source>
        <dbReference type="Proteomes" id="UP000743370"/>
    </source>
</evidence>
<reference evidence="1 2" key="1">
    <citation type="submission" date="2020-05" db="EMBL/GenBank/DDBJ databases">
        <title>Vigna angularis (adzuki bean) Var. LongXiaoDou No. 4 denovo assembly.</title>
        <authorList>
            <person name="Xiang H."/>
        </authorList>
    </citation>
    <scope>NUCLEOTIDE SEQUENCE [LARGE SCALE GENOMIC DNA]</scope>
    <source>
        <tissue evidence="1">Leaf</tissue>
    </source>
</reference>
<dbReference type="PANTHER" id="PTHR33156">
    <property type="entry name" value="OS02G0230000 PROTEIN"/>
    <property type="match status" value="1"/>
</dbReference>
<evidence type="ECO:0000313" key="1">
    <source>
        <dbReference type="EMBL" id="KAG2397161.1"/>
    </source>
</evidence>
<sequence>MIPITKMSSAAARSIFRSCSAGRSAFRVASEAKTARSPFRIASNRPLSQSTLRLPVELSSCVVSMMPYHTATASALMNSMLSISSRTSAWIPEGIIAMMMFDIIRIKKIEASFLHKNLQCMKRVAENIWKFDLAIVEAS</sequence>
<dbReference type="InterPro" id="IPR043459">
    <property type="entry name" value="NFD6/NOXY2-like"/>
</dbReference>
<accession>A0A8T0KCA4</accession>
<dbReference type="PANTHER" id="PTHR33156:SF48">
    <property type="entry name" value="PROTEIN NUCLEAR FUSION DEFECTIVE 6, MITOCHONDRIAL"/>
    <property type="match status" value="1"/>
</dbReference>
<organism evidence="1 2">
    <name type="scientific">Phaseolus angularis</name>
    <name type="common">Azuki bean</name>
    <name type="synonym">Vigna angularis</name>
    <dbReference type="NCBI Taxonomy" id="3914"/>
    <lineage>
        <taxon>Eukaryota</taxon>
        <taxon>Viridiplantae</taxon>
        <taxon>Streptophyta</taxon>
        <taxon>Embryophyta</taxon>
        <taxon>Tracheophyta</taxon>
        <taxon>Spermatophyta</taxon>
        <taxon>Magnoliopsida</taxon>
        <taxon>eudicotyledons</taxon>
        <taxon>Gunneridae</taxon>
        <taxon>Pentapetalae</taxon>
        <taxon>rosids</taxon>
        <taxon>fabids</taxon>
        <taxon>Fabales</taxon>
        <taxon>Fabaceae</taxon>
        <taxon>Papilionoideae</taxon>
        <taxon>50 kb inversion clade</taxon>
        <taxon>NPAAA clade</taxon>
        <taxon>indigoferoid/millettioid clade</taxon>
        <taxon>Phaseoleae</taxon>
        <taxon>Vigna</taxon>
    </lineage>
</organism>